<dbReference type="AlphaFoldDB" id="A0A7L9RSR4"/>
<name>A0A7L9RSR4_9PROT</name>
<feature type="chain" id="PRO_5032769528" evidence="1">
    <location>
        <begin position="21"/>
        <end position="170"/>
    </location>
</feature>
<organism evidence="2 3">
    <name type="scientific">Candidatus Bodocaedibacter vickermanii</name>
    <dbReference type="NCBI Taxonomy" id="2741701"/>
    <lineage>
        <taxon>Bacteria</taxon>
        <taxon>Pseudomonadati</taxon>
        <taxon>Pseudomonadota</taxon>
        <taxon>Alphaproteobacteria</taxon>
        <taxon>Holosporales</taxon>
        <taxon>Candidatus Paracaedibacteraceae</taxon>
        <taxon>Candidatus Bodocaedibacter</taxon>
    </lineage>
</organism>
<sequence>MRILAKSAILALLICNPSDAASIEDLLTPLARDIVNQGFPTGIPCCTDKDLQTLKAQLSIESIPNELQSFFMNFGHKRFTCMQVVRPQSIFHNHPTQGTVTMITEAWKFGVSREYLPFCYDNADYYCIHLETGQVRFWSYHELAFSDNPRDMWDSFNDWVVNDWIPLMKQ</sequence>
<dbReference type="KEGG" id="pbal:CPBP_00221"/>
<keyword evidence="3" id="KW-1185">Reference proteome</keyword>
<accession>A0A7L9RSR4</accession>
<reference evidence="2 3" key="1">
    <citation type="submission" date="2020-06" db="EMBL/GenBank/DDBJ databases">
        <title>The endosymbiont of the kinetoplastid Bodo saltans is a Paracaedibacter-like alpha-proteobacterium possessing a putative toxin-antitoxin system.</title>
        <authorList>
            <person name="Midha S."/>
            <person name="Rigden D.J."/>
            <person name="Siozios S."/>
            <person name="Hurst G.D.D."/>
            <person name="Jackson A.P."/>
        </authorList>
    </citation>
    <scope>NUCLEOTIDE SEQUENCE [LARGE SCALE GENOMIC DNA]</scope>
    <source>
        <strain evidence="2">Lake Konstanz</strain>
    </source>
</reference>
<gene>
    <name evidence="2" type="ORF">CPBP_00221</name>
</gene>
<dbReference type="Pfam" id="PF14567">
    <property type="entry name" value="SUKH_5"/>
    <property type="match status" value="1"/>
</dbReference>
<proteinExistence type="predicted"/>
<dbReference type="Proteomes" id="UP000594001">
    <property type="component" value="Chromosome"/>
</dbReference>
<dbReference type="Gene3D" id="3.40.1580.10">
    <property type="entry name" value="SMI1/KNR4-like"/>
    <property type="match status" value="1"/>
</dbReference>
<dbReference type="RefSeq" id="WP_350332219.1">
    <property type="nucleotide sequence ID" value="NZ_CP054719.1"/>
</dbReference>
<keyword evidence="1" id="KW-0732">Signal</keyword>
<evidence type="ECO:0000313" key="3">
    <source>
        <dbReference type="Proteomes" id="UP000594001"/>
    </source>
</evidence>
<protein>
    <submittedName>
        <fullName evidence="2">SMI1/KNR4 family protein</fullName>
    </submittedName>
</protein>
<dbReference type="SUPFAM" id="SSF160631">
    <property type="entry name" value="SMI1/KNR4-like"/>
    <property type="match status" value="1"/>
</dbReference>
<dbReference type="InterPro" id="IPR037883">
    <property type="entry name" value="Knr4/Smi1-like_sf"/>
</dbReference>
<dbReference type="EMBL" id="CP054719">
    <property type="protein sequence ID" value="QOL19465.1"/>
    <property type="molecule type" value="Genomic_DNA"/>
</dbReference>
<evidence type="ECO:0000256" key="1">
    <source>
        <dbReference type="SAM" id="SignalP"/>
    </source>
</evidence>
<feature type="signal peptide" evidence="1">
    <location>
        <begin position="1"/>
        <end position="20"/>
    </location>
</feature>
<evidence type="ECO:0000313" key="2">
    <source>
        <dbReference type="EMBL" id="QOL19465.1"/>
    </source>
</evidence>